<dbReference type="Gene3D" id="2.60.40.150">
    <property type="entry name" value="C2 domain"/>
    <property type="match status" value="3"/>
</dbReference>
<dbReference type="Pfam" id="PF00168">
    <property type="entry name" value="C2"/>
    <property type="match status" value="3"/>
</dbReference>
<keyword evidence="5 8" id="KW-1133">Transmembrane helix</keyword>
<accession>A0A7I8ICL5</accession>
<protein>
    <recommendedName>
        <fullName evidence="9">C2 domain-containing protein</fullName>
    </recommendedName>
</protein>
<dbReference type="SUPFAM" id="SSF49562">
    <property type="entry name" value="C2 domain (Calcium/lipid-binding domain, CaLB)"/>
    <property type="match status" value="3"/>
</dbReference>
<evidence type="ECO:0000256" key="8">
    <source>
        <dbReference type="SAM" id="Phobius"/>
    </source>
</evidence>
<dbReference type="InterPro" id="IPR047255">
    <property type="entry name" value="C2D_MCTP_PRT_plant"/>
</dbReference>
<dbReference type="CDD" id="cd08378">
    <property type="entry name" value="C2B_MCTP_PRT_plant"/>
    <property type="match status" value="1"/>
</dbReference>
<evidence type="ECO:0000256" key="1">
    <source>
        <dbReference type="ARBA" id="ARBA00004141"/>
    </source>
</evidence>
<dbReference type="FunFam" id="2.60.40.150:FF:000090">
    <property type="entry name" value="C2 domain-containing protein"/>
    <property type="match status" value="1"/>
</dbReference>
<evidence type="ECO:0000256" key="7">
    <source>
        <dbReference type="SAM" id="MobiDB-lite"/>
    </source>
</evidence>
<dbReference type="CDD" id="cd04019">
    <property type="entry name" value="C2C_MCTP_PRT_plant"/>
    <property type="match status" value="1"/>
</dbReference>
<feature type="region of interest" description="Disordered" evidence="7">
    <location>
        <begin position="22"/>
        <end position="55"/>
    </location>
</feature>
<evidence type="ECO:0000256" key="2">
    <source>
        <dbReference type="ARBA" id="ARBA00007923"/>
    </source>
</evidence>
<name>A0A7I8ICL5_SPIIN</name>
<dbReference type="GO" id="GO:0016020">
    <property type="term" value="C:membrane"/>
    <property type="evidence" value="ECO:0007669"/>
    <property type="project" value="UniProtKB-SubCell"/>
</dbReference>
<evidence type="ECO:0000256" key="4">
    <source>
        <dbReference type="ARBA" id="ARBA00022737"/>
    </source>
</evidence>
<feature type="transmembrane region" description="Helical" evidence="8">
    <location>
        <begin position="608"/>
        <end position="631"/>
    </location>
</feature>
<comment type="subcellular location">
    <subcellularLocation>
        <location evidence="1">Membrane</location>
        <topology evidence="1">Multi-pass membrane protein</topology>
    </subcellularLocation>
</comment>
<dbReference type="InterPro" id="IPR047258">
    <property type="entry name" value="C2C_MCTP_PRT_plant"/>
</dbReference>
<gene>
    <name evidence="10" type="ORF">SI7747_02001901</name>
</gene>
<feature type="compositionally biased region" description="Basic and acidic residues" evidence="7">
    <location>
        <begin position="34"/>
        <end position="44"/>
    </location>
</feature>
<feature type="transmembrane region" description="Helical" evidence="8">
    <location>
        <begin position="706"/>
        <end position="728"/>
    </location>
</feature>
<evidence type="ECO:0000313" key="11">
    <source>
        <dbReference type="Proteomes" id="UP001189122"/>
    </source>
</evidence>
<feature type="domain" description="C2" evidence="9">
    <location>
        <begin position="195"/>
        <end position="325"/>
    </location>
</feature>
<organism evidence="10">
    <name type="scientific">Spirodela intermedia</name>
    <name type="common">Intermediate duckweed</name>
    <dbReference type="NCBI Taxonomy" id="51605"/>
    <lineage>
        <taxon>Eukaryota</taxon>
        <taxon>Viridiplantae</taxon>
        <taxon>Streptophyta</taxon>
        <taxon>Embryophyta</taxon>
        <taxon>Tracheophyta</taxon>
        <taxon>Spermatophyta</taxon>
        <taxon>Magnoliopsida</taxon>
        <taxon>Liliopsida</taxon>
        <taxon>Araceae</taxon>
        <taxon>Lemnoideae</taxon>
        <taxon>Spirodela</taxon>
    </lineage>
</organism>
<dbReference type="PROSITE" id="PS50004">
    <property type="entry name" value="C2"/>
    <property type="match status" value="2"/>
</dbReference>
<keyword evidence="3 8" id="KW-0812">Transmembrane</keyword>
<dbReference type="CDD" id="cd08379">
    <property type="entry name" value="C2D_MCTP_PRT_plant"/>
    <property type="match status" value="1"/>
</dbReference>
<evidence type="ECO:0000259" key="9">
    <source>
        <dbReference type="PROSITE" id="PS50004"/>
    </source>
</evidence>
<dbReference type="InterPro" id="IPR035892">
    <property type="entry name" value="C2_domain_sf"/>
</dbReference>
<dbReference type="PANTHER" id="PTHR31425">
    <property type="entry name" value="PHOSPHORIBOSYLANTHRANILATE TRANSFERASE ISOFORM 1"/>
    <property type="match status" value="1"/>
</dbReference>
<dbReference type="EMBL" id="LR743589">
    <property type="protein sequence ID" value="CAA2615648.1"/>
    <property type="molecule type" value="Genomic_DNA"/>
</dbReference>
<evidence type="ECO:0000256" key="3">
    <source>
        <dbReference type="ARBA" id="ARBA00022692"/>
    </source>
</evidence>
<dbReference type="SMART" id="SM00239">
    <property type="entry name" value="C2"/>
    <property type="match status" value="3"/>
</dbReference>
<proteinExistence type="inferred from homology"/>
<evidence type="ECO:0000256" key="5">
    <source>
        <dbReference type="ARBA" id="ARBA00022989"/>
    </source>
</evidence>
<comment type="similarity">
    <text evidence="2">Belongs to the MCTP family.</text>
</comment>
<dbReference type="InterPro" id="IPR000008">
    <property type="entry name" value="C2_dom"/>
</dbReference>
<feature type="domain" description="C2" evidence="9">
    <location>
        <begin position="361"/>
        <end position="506"/>
    </location>
</feature>
<sequence length="751" mass="84468">MDFKPVVLTAGPPLRPHDVFPPGAAVWPGSNQHHHQEFSLKETSPHLGGGAANGDRSSATYDLVEQMKYLYVRVVKARGLPVAGGLSPHVEVKLGNYRGFTKGTPGLYWDQVFAFSVFLKEKEGREDFIGWVAFDMGEVPRRAPPDSPLAPQWYRMDDRKGEKSAGEVMLAVWFGTQADECFSEAWHSTAAGVQGDGLAAIKSKVYLSPKLWYLRVAVMEAQDLVPGEKGAAMAGRYPELFVKAQVGNQIMWTRPARVSASRSPSSPVWNEDLIFVVAEPFEDYLAVFVEDRVGPGRDEVLGRLLVPVAAVEQRYSDKVVPSRWFGLEGAHGERSGRFASRLQLRLSLDGGYHVLDEASMYSSDLRATAKQLWEPCIGVLEMGILGASGLVPMKTKEGKGGSADAYCVAKYGPKWVRTRTVIDSLCPRWNEQYKWEVFDPCTVVTVGDCRIGKVRIRLSTLESDRLYTHAYPLLILHPSGVKKMGELHLAVRFSCSNTAGMLHLYLRPPLPKMHYLEPISVQKVEHLRYRASEVVASRLSRAEPPLGREVVEYMLDKGSNLWSMRRSKANFFRLVSVFAWPIAIFRWVEAARTWHRPTYSVMVAVAHVLSMIFPEVILPCLFLAMAVLGLCRYRRRSRHPRTWTSACHRPKFDTFPSSLRSVELMSLRYDRLRSVAMRLQSMMGDVATQCERFQSLLGWRDPRATLLFLGFCVAAAALFYAMPARLVLRSRLPSPFMNFFKRLPSKADSLL</sequence>
<dbReference type="EMBL" id="CACRZD030000002">
    <property type="protein sequence ID" value="CAA6655361.1"/>
    <property type="molecule type" value="Genomic_DNA"/>
</dbReference>
<dbReference type="Proteomes" id="UP001189122">
    <property type="component" value="Unassembled WGS sequence"/>
</dbReference>
<keyword evidence="6 8" id="KW-0472">Membrane</keyword>
<keyword evidence="4" id="KW-0677">Repeat</keyword>
<dbReference type="AlphaFoldDB" id="A0A7I8ICL5"/>
<reference evidence="10 11" key="1">
    <citation type="submission" date="2019-12" db="EMBL/GenBank/DDBJ databases">
        <authorList>
            <person name="Scholz U."/>
            <person name="Mascher M."/>
            <person name="Fiebig A."/>
        </authorList>
    </citation>
    <scope>NUCLEOTIDE SEQUENCE</scope>
</reference>
<evidence type="ECO:0000313" key="10">
    <source>
        <dbReference type="EMBL" id="CAA2615648.1"/>
    </source>
</evidence>
<dbReference type="InterPro" id="IPR047259">
    <property type="entry name" value="QUIRKY-like"/>
</dbReference>
<dbReference type="InterPro" id="IPR013583">
    <property type="entry name" value="MCTP_C"/>
</dbReference>
<dbReference type="InterPro" id="IPR047257">
    <property type="entry name" value="C2B_MCTP_PRT_plant"/>
</dbReference>
<keyword evidence="11" id="KW-1185">Reference proteome</keyword>
<dbReference type="Pfam" id="PF08372">
    <property type="entry name" value="PRT_C"/>
    <property type="match status" value="1"/>
</dbReference>
<dbReference type="PANTHER" id="PTHR31425:SF48">
    <property type="entry name" value="MULTIPLE C2 DOMAIN AND TRANSMEMBRANE REGION PROTEIN 10"/>
    <property type="match status" value="1"/>
</dbReference>
<evidence type="ECO:0000256" key="6">
    <source>
        <dbReference type="ARBA" id="ARBA00023136"/>
    </source>
</evidence>